<accession>A0A8S5NVZ1</accession>
<sequence length="64" mass="7597">MTEEKMYKQIQALRRYGEILVDMEQKIGDGLYRILTIKYNNYVYLCIMRDGKSIMIDNVGKEEA</sequence>
<name>A0A8S5NVZ1_9CAUD</name>
<protein>
    <submittedName>
        <fullName evidence="1">Uncharacterized protein</fullName>
    </submittedName>
</protein>
<reference evidence="1" key="1">
    <citation type="journal article" date="2021" name="Proc. Natl. Acad. Sci. U.S.A.">
        <title>A Catalog of Tens of Thousands of Viruses from Human Metagenomes Reveals Hidden Associations with Chronic Diseases.</title>
        <authorList>
            <person name="Tisza M.J."/>
            <person name="Buck C.B."/>
        </authorList>
    </citation>
    <scope>NUCLEOTIDE SEQUENCE</scope>
    <source>
        <strain evidence="1">CtTnV63</strain>
    </source>
</reference>
<proteinExistence type="predicted"/>
<evidence type="ECO:0000313" key="1">
    <source>
        <dbReference type="EMBL" id="DAD98591.1"/>
    </source>
</evidence>
<dbReference type="EMBL" id="BK015264">
    <property type="protein sequence ID" value="DAD98591.1"/>
    <property type="molecule type" value="Genomic_DNA"/>
</dbReference>
<organism evidence="1">
    <name type="scientific">Siphoviridae sp. ctTnV63</name>
    <dbReference type="NCBI Taxonomy" id="2825523"/>
    <lineage>
        <taxon>Viruses</taxon>
        <taxon>Duplodnaviria</taxon>
        <taxon>Heunggongvirae</taxon>
        <taxon>Uroviricota</taxon>
        <taxon>Caudoviricetes</taxon>
    </lineage>
</organism>